<keyword evidence="2" id="KW-0378">Hydrolase</keyword>
<keyword evidence="4" id="KW-1185">Reference proteome</keyword>
<gene>
    <name evidence="3" type="ORF">KV110_16190</name>
</gene>
<name>A0ABX8S1J8_NOCIO</name>
<reference evidence="3 4" key="1">
    <citation type="submission" date="2021-07" db="EMBL/GenBank/DDBJ databases">
        <title>Whole Genome Sequence of Nocardia Iowensis.</title>
        <authorList>
            <person name="Lamm A."/>
            <person name="Collins-Fairclough A.M."/>
            <person name="Bunk B."/>
            <person name="Sproer C."/>
        </authorList>
    </citation>
    <scope>NUCLEOTIDE SEQUENCE [LARGE SCALE GENOMIC DNA]</scope>
    <source>
        <strain evidence="3 4">NRRL 5646</strain>
    </source>
</reference>
<dbReference type="EMBL" id="CP078145">
    <property type="protein sequence ID" value="QXN94455.1"/>
    <property type="molecule type" value="Genomic_DNA"/>
</dbReference>
<accession>A0ABX8S1J8</accession>
<dbReference type="PANTHER" id="PTHR22946">
    <property type="entry name" value="DIENELACTONE HYDROLASE DOMAIN-CONTAINING PROTEIN-RELATED"/>
    <property type="match status" value="1"/>
</dbReference>
<dbReference type="Proteomes" id="UP000694257">
    <property type="component" value="Chromosome"/>
</dbReference>
<evidence type="ECO:0000313" key="3">
    <source>
        <dbReference type="EMBL" id="QXN94455.1"/>
    </source>
</evidence>
<evidence type="ECO:0000313" key="4">
    <source>
        <dbReference type="Proteomes" id="UP000694257"/>
    </source>
</evidence>
<proteinExistence type="inferred from homology"/>
<comment type="similarity">
    <text evidence="1">Belongs to the AB hydrolase superfamily.</text>
</comment>
<dbReference type="InterPro" id="IPR050261">
    <property type="entry name" value="FrsA_esterase"/>
</dbReference>
<protein>
    <submittedName>
        <fullName evidence="3">Esterase FrsA</fullName>
    </submittedName>
</protein>
<evidence type="ECO:0000256" key="2">
    <source>
        <dbReference type="ARBA" id="ARBA00022801"/>
    </source>
</evidence>
<dbReference type="RefSeq" id="WP_218477002.1">
    <property type="nucleotide sequence ID" value="NZ_BAABJN010000015.1"/>
</dbReference>
<dbReference type="PANTHER" id="PTHR22946:SF12">
    <property type="entry name" value="CONIDIAL PIGMENT BIOSYNTHESIS PROTEIN AYG1 (AFU_ORTHOLOGUE AFUA_2G17550)"/>
    <property type="match status" value="1"/>
</dbReference>
<dbReference type="Pfam" id="PF06500">
    <property type="entry name" value="FrsA-like"/>
    <property type="match status" value="1"/>
</dbReference>
<sequence>MTTRSTAQSWILDIALAQGGFDALHPQAKGTLEQLGHDPTDFDKVFDLVHSGAMLPKAWATVAAQAEERAGHHRRNGFARTAADLYLRAAVMWGRAQYSIFDATDPRKLAFRARTNHCVERLGELRGGAVRRVALDFEGGQIFALLHLPAGPVRQAPAVILGPGMDMIKEDYLYAAERYYTSRGMIALSIEGPGQGESRAGGVTVDLTNYERAVGRYLDYLTELPGVDPQRIGMFGISMSGYWGSRAAATDTRLAALATFEAPTGDFHTLFERAQPTFKHNYMYMAGYDDEAAFDRELTARMPLGDLVGDITCPVLYGIGEFDELTPLEQALANYELVNAPKEIRVYEGEFHPLGGVAAEVFRFGAEWLERALAGEFAEPGRDVRHYVHRDGRTTDGTADPEWWSGAVPFALERLRAALTGTSE</sequence>
<dbReference type="InterPro" id="IPR010520">
    <property type="entry name" value="FrsA-like"/>
</dbReference>
<evidence type="ECO:0000256" key="1">
    <source>
        <dbReference type="ARBA" id="ARBA00008645"/>
    </source>
</evidence>
<organism evidence="3 4">
    <name type="scientific">Nocardia iowensis</name>
    <dbReference type="NCBI Taxonomy" id="204891"/>
    <lineage>
        <taxon>Bacteria</taxon>
        <taxon>Bacillati</taxon>
        <taxon>Actinomycetota</taxon>
        <taxon>Actinomycetes</taxon>
        <taxon>Mycobacteriales</taxon>
        <taxon>Nocardiaceae</taxon>
        <taxon>Nocardia</taxon>
    </lineage>
</organism>